<sequence length="337" mass="37718">LKPASKIISNMVNELLVYCPNKDLGCIHQGQRQLINIHLKGECMFTSLECQCGKTVLKKDLTEHMEGCQAVVKVGCPYCNVENFPSLHSLHLEKCPKKPVSCYHAEFGCSWSGLLYDLNNKHILECPFESLKGFFKIHRQQMETLDQENKQLRSSIKELKRTNLSLQTQISEISNLLNSEFPSYDLESKGSALRLEGETSIITAQELLLSDNAHFKSQIETLNADLADLELRQNVALMTESLRIQGEMQNLKNLWHSLRMQMHYLLLERRENGPTVRNVANATAVARAGLTGPILPGRSNGSNGVIGEVDSSSANVRSVSDITESKRLLQKLGPLDT</sequence>
<protein>
    <submittedName>
        <fullName evidence="1">13917_t:CDS:1</fullName>
    </submittedName>
</protein>
<organism evidence="1 2">
    <name type="scientific">Acaulospora colombiana</name>
    <dbReference type="NCBI Taxonomy" id="27376"/>
    <lineage>
        <taxon>Eukaryota</taxon>
        <taxon>Fungi</taxon>
        <taxon>Fungi incertae sedis</taxon>
        <taxon>Mucoromycota</taxon>
        <taxon>Glomeromycotina</taxon>
        <taxon>Glomeromycetes</taxon>
        <taxon>Diversisporales</taxon>
        <taxon>Acaulosporaceae</taxon>
        <taxon>Acaulospora</taxon>
    </lineage>
</organism>
<accession>A0ACA9P824</accession>
<gene>
    <name evidence="1" type="ORF">ACOLOM_LOCUS10065</name>
</gene>
<evidence type="ECO:0000313" key="1">
    <source>
        <dbReference type="EMBL" id="CAG8696930.1"/>
    </source>
</evidence>
<evidence type="ECO:0000313" key="2">
    <source>
        <dbReference type="Proteomes" id="UP000789525"/>
    </source>
</evidence>
<dbReference type="Proteomes" id="UP000789525">
    <property type="component" value="Unassembled WGS sequence"/>
</dbReference>
<comment type="caution">
    <text evidence="1">The sequence shown here is derived from an EMBL/GenBank/DDBJ whole genome shotgun (WGS) entry which is preliminary data.</text>
</comment>
<keyword evidence="2" id="KW-1185">Reference proteome</keyword>
<reference evidence="1" key="1">
    <citation type="submission" date="2021-06" db="EMBL/GenBank/DDBJ databases">
        <authorList>
            <person name="Kallberg Y."/>
            <person name="Tangrot J."/>
            <person name="Rosling A."/>
        </authorList>
    </citation>
    <scope>NUCLEOTIDE SEQUENCE</scope>
    <source>
        <strain evidence="1">CL356</strain>
    </source>
</reference>
<feature type="non-terminal residue" evidence="1">
    <location>
        <position position="1"/>
    </location>
</feature>
<name>A0ACA9P824_9GLOM</name>
<proteinExistence type="predicted"/>
<feature type="non-terminal residue" evidence="1">
    <location>
        <position position="337"/>
    </location>
</feature>
<dbReference type="EMBL" id="CAJVPT010031224">
    <property type="protein sequence ID" value="CAG8696930.1"/>
    <property type="molecule type" value="Genomic_DNA"/>
</dbReference>